<dbReference type="GO" id="GO:0009190">
    <property type="term" value="P:cyclic nucleotide biosynthetic process"/>
    <property type="evidence" value="ECO:0007669"/>
    <property type="project" value="InterPro"/>
</dbReference>
<dbReference type="Pfam" id="PF00211">
    <property type="entry name" value="Guanylate_cyc"/>
    <property type="match status" value="1"/>
</dbReference>
<evidence type="ECO:0000256" key="1">
    <source>
        <dbReference type="PROSITE-ProRule" id="PRU00339"/>
    </source>
</evidence>
<dbReference type="GO" id="GO:0035556">
    <property type="term" value="P:intracellular signal transduction"/>
    <property type="evidence" value="ECO:0007669"/>
    <property type="project" value="InterPro"/>
</dbReference>
<dbReference type="SUPFAM" id="SSF48452">
    <property type="entry name" value="TPR-like"/>
    <property type="match status" value="1"/>
</dbReference>
<evidence type="ECO:0000313" key="5">
    <source>
        <dbReference type="Proteomes" id="UP000245375"/>
    </source>
</evidence>
<keyword evidence="1" id="KW-0802">TPR repeat</keyword>
<dbReference type="Gene3D" id="3.40.50.10610">
    <property type="entry name" value="ABC-type transport auxiliary lipoprotein component"/>
    <property type="match status" value="1"/>
</dbReference>
<proteinExistence type="predicted"/>
<organism evidence="4 5">
    <name type="scientific">Algibacter marinivivus</name>
    <dbReference type="NCBI Taxonomy" id="2100723"/>
    <lineage>
        <taxon>Bacteria</taxon>
        <taxon>Pseudomonadati</taxon>
        <taxon>Bacteroidota</taxon>
        <taxon>Flavobacteriia</taxon>
        <taxon>Flavobacteriales</taxon>
        <taxon>Flavobacteriaceae</taxon>
        <taxon>Algibacter</taxon>
    </lineage>
</organism>
<dbReference type="InterPro" id="IPR001054">
    <property type="entry name" value="A/G_cyclase"/>
</dbReference>
<dbReference type="RefSeq" id="WP_146191822.1">
    <property type="nucleotide sequence ID" value="NZ_QFRI01000002.1"/>
</dbReference>
<comment type="caution">
    <text evidence="4">The sequence shown here is derived from an EMBL/GenBank/DDBJ whole genome shotgun (WGS) entry which is preliminary data.</text>
</comment>
<dbReference type="PROSITE" id="PS50125">
    <property type="entry name" value="GUANYLATE_CYCLASE_2"/>
    <property type="match status" value="1"/>
</dbReference>
<accession>A0A2U2X4L4</accession>
<sequence length="679" mass="77219">MSTNRQLAAIMFTDIEGYTSLMQSNEKEAVQMRERHRNTFEMTTEAYNGKIIQYFGDGTLSTFKSTVEAVDCAIELQKAFLEDPKVPVRIGIHVGDIIHSKDDIIGDAVNVASRIESCAVSGSILISDKVHDQIRSHKHIKTTFLDAYELKNVEDAMPLFAISNDGLVVPKPEEVKGKLKALPNNSEKNISKKKALVLAIIAFVVLLSALLAYQNFAKKTEISNDLSIAVLPFDNLSADDDAEFFRDGVTEDILTQLSKLKELRVISRTSVMQYKNTEKTIPEIAEELGVSYILEGSIRKYGDDIRITAQLIDAATDEHLWAENYDKTLTNIFSLQTEVSEEIVDALELNLSFEEQQGLAIVPTKNIEAYKLFLEGRNEADKRNKESLAKSIVFYKEAIALDPDYAEAYAEIANSIYLETYYSDRSVKEASELSASYLEKAEAINDKISRIYSVRGLINNFQGNQEAADAAFKKAIALSPNDLTARHQYSTFFMYTNQTKKQLEQAEIAYRLDPLSFPTANSYFRALMMNYEYERAETLLNKIQELHGNSNQLVVDRAYFNLYLDQDKFDKAIPHLEDIVKTKNVFNRFLGYCYVKVGDTLSGYRILDSIRKNAYHTEKSHQLAVVFSALKETDSVLFHLDTIRNKQTRTFRRESKSFFKYLKDNPDYQKILKDHGIQN</sequence>
<gene>
    <name evidence="4" type="ORF">DIS18_10780</name>
</gene>
<dbReference type="AlphaFoldDB" id="A0A2U2X4L4"/>
<reference evidence="5" key="1">
    <citation type="submission" date="2018-05" db="EMBL/GenBank/DDBJ databases">
        <title>Algibacter marinivivus sp. nov., isolated from sample around a algae.</title>
        <authorList>
            <person name="Lu D."/>
        </authorList>
    </citation>
    <scope>NUCLEOTIDE SEQUENCE [LARGE SCALE GENOMIC DNA]</scope>
    <source>
        <strain evidence="5">ZY111</strain>
    </source>
</reference>
<feature type="transmembrane region" description="Helical" evidence="2">
    <location>
        <begin position="195"/>
        <end position="213"/>
    </location>
</feature>
<dbReference type="InterPro" id="IPR050697">
    <property type="entry name" value="Adenylyl/Guanylyl_Cyclase_3/4"/>
</dbReference>
<feature type="repeat" description="TPR" evidence="1">
    <location>
        <begin position="449"/>
        <end position="482"/>
    </location>
</feature>
<feature type="domain" description="Guanylate cyclase" evidence="3">
    <location>
        <begin position="9"/>
        <end position="116"/>
    </location>
</feature>
<evidence type="ECO:0000313" key="4">
    <source>
        <dbReference type="EMBL" id="PWH82710.1"/>
    </source>
</evidence>
<dbReference type="InterPro" id="IPR019734">
    <property type="entry name" value="TPR_rpt"/>
</dbReference>
<protein>
    <recommendedName>
        <fullName evidence="3">Guanylate cyclase domain-containing protein</fullName>
    </recommendedName>
</protein>
<dbReference type="PROSITE" id="PS50005">
    <property type="entry name" value="TPR"/>
    <property type="match status" value="1"/>
</dbReference>
<reference evidence="4 5" key="2">
    <citation type="submission" date="2018-05" db="EMBL/GenBank/DDBJ databases">
        <title>Algibacter marinivivus sp. nov., isolated from sample around a algae.</title>
        <authorList>
            <person name="Zhong X."/>
        </authorList>
    </citation>
    <scope>NUCLEOTIDE SEQUENCE [LARGE SCALE GENOMIC DNA]</scope>
    <source>
        <strain evidence="4 5">ZY111</strain>
    </source>
</reference>
<dbReference type="OrthoDB" id="9779074at2"/>
<dbReference type="InterPro" id="IPR011990">
    <property type="entry name" value="TPR-like_helical_dom_sf"/>
</dbReference>
<dbReference type="Proteomes" id="UP000245375">
    <property type="component" value="Unassembled WGS sequence"/>
</dbReference>
<dbReference type="Gene3D" id="3.30.70.1230">
    <property type="entry name" value="Nucleotide cyclase"/>
    <property type="match status" value="1"/>
</dbReference>
<keyword evidence="5" id="KW-1185">Reference proteome</keyword>
<dbReference type="Gene3D" id="1.25.40.10">
    <property type="entry name" value="Tetratricopeptide repeat domain"/>
    <property type="match status" value="1"/>
</dbReference>
<evidence type="ECO:0000256" key="2">
    <source>
        <dbReference type="SAM" id="Phobius"/>
    </source>
</evidence>
<keyword evidence="2" id="KW-0472">Membrane</keyword>
<evidence type="ECO:0000259" key="3">
    <source>
        <dbReference type="PROSITE" id="PS50125"/>
    </source>
</evidence>
<dbReference type="Pfam" id="PF13181">
    <property type="entry name" value="TPR_8"/>
    <property type="match status" value="1"/>
</dbReference>
<keyword evidence="2" id="KW-1133">Transmembrane helix</keyword>
<dbReference type="GO" id="GO:0004016">
    <property type="term" value="F:adenylate cyclase activity"/>
    <property type="evidence" value="ECO:0007669"/>
    <property type="project" value="UniProtKB-ARBA"/>
</dbReference>
<dbReference type="PANTHER" id="PTHR43081">
    <property type="entry name" value="ADENYLATE CYCLASE, TERMINAL-DIFFERENTIATION SPECIFIC-RELATED"/>
    <property type="match status" value="1"/>
</dbReference>
<dbReference type="PANTHER" id="PTHR43081:SF1">
    <property type="entry name" value="ADENYLATE CYCLASE, TERMINAL-DIFFERENTIATION SPECIFIC"/>
    <property type="match status" value="1"/>
</dbReference>
<name>A0A2U2X4L4_9FLAO</name>
<dbReference type="SUPFAM" id="SSF55073">
    <property type="entry name" value="Nucleotide cyclase"/>
    <property type="match status" value="1"/>
</dbReference>
<dbReference type="EMBL" id="QFRI01000002">
    <property type="protein sequence ID" value="PWH82710.1"/>
    <property type="molecule type" value="Genomic_DNA"/>
</dbReference>
<dbReference type="InterPro" id="IPR029787">
    <property type="entry name" value="Nucleotide_cyclase"/>
</dbReference>
<keyword evidence="2" id="KW-0812">Transmembrane</keyword>
<dbReference type="CDD" id="cd07302">
    <property type="entry name" value="CHD"/>
    <property type="match status" value="1"/>
</dbReference>